<dbReference type="GO" id="GO:0001216">
    <property type="term" value="F:DNA-binding transcription activator activity"/>
    <property type="evidence" value="ECO:0007669"/>
    <property type="project" value="InterPro"/>
</dbReference>
<dbReference type="InterPro" id="IPR000394">
    <property type="entry name" value="RNA_pol_sigma_54"/>
</dbReference>
<dbReference type="PANTHER" id="PTHR32248">
    <property type="entry name" value="RNA POLYMERASE SIGMA-54 FACTOR"/>
    <property type="match status" value="1"/>
</dbReference>
<keyword evidence="5" id="KW-0805">Transcription regulation</keyword>
<feature type="domain" description="RNA polymerase sigma factor 54 DNA-binding" evidence="9">
    <location>
        <begin position="289"/>
        <end position="447"/>
    </location>
</feature>
<protein>
    <submittedName>
        <fullName evidence="11">RNA polymerase sigma-54 factor</fullName>
    </submittedName>
</protein>
<sequence length="448" mass="51987">MNFNQGLELTQSQSLVMTTQLKQSLAILNMSKLELDEEIKRECEENPLIDAEKTTEIDWEAYIKNIEKSNLYDKNEVSYNRDNEVSFENMVKYSSSLYEDLHFHISLYKLSKKEMEVCDYIIDSLDEDGYLRVNEEEIISELNIDKELFESCLLNIQQLEPNGVGARNISECLIIQIRNLGIDNEILEKIILNDLELIGNNKYRDISKKYKISLQQCVDMMEIVKSLNPKPGISVSKESSMYIHPDVIVEKLDGEFIVYRNTNDNYQLNINNFYKEILKNASSDNSAKSFIKEKLNSATMLIKSIESRNSTIMKIAKEIVKSQREFFENGVRYIKPMRMKDIADRLGFHESTISRGVNGKYMLTTFGIFEFRYFFSSAIESNKDEGTSSLSIKKMIQDKIKAENKKKPLSDDKIASMLKEEGINIARRTIAKYREELKIPSSSKRKQY</sequence>
<dbReference type="Pfam" id="PF00309">
    <property type="entry name" value="Sigma54_AID"/>
    <property type="match status" value="1"/>
</dbReference>
<evidence type="ECO:0000256" key="2">
    <source>
        <dbReference type="ARBA" id="ARBA00022478"/>
    </source>
</evidence>
<evidence type="ECO:0000256" key="1">
    <source>
        <dbReference type="ARBA" id="ARBA00008798"/>
    </source>
</evidence>
<dbReference type="InterPro" id="IPR007634">
    <property type="entry name" value="RNA_pol_sigma_54_DNA-bd"/>
</dbReference>
<dbReference type="InterPro" id="IPR038709">
    <property type="entry name" value="RpoN_core-bd_sf"/>
</dbReference>
<dbReference type="GO" id="GO:0006352">
    <property type="term" value="P:DNA-templated transcription initiation"/>
    <property type="evidence" value="ECO:0007669"/>
    <property type="project" value="InterPro"/>
</dbReference>
<dbReference type="KEGG" id="rhom:FRIFI_0179"/>
<keyword evidence="6" id="KW-0731">Sigma factor</keyword>
<accession>A0A2P2BMT4</accession>
<dbReference type="Proteomes" id="UP000245695">
    <property type="component" value="Chromosome 1"/>
</dbReference>
<dbReference type="AlphaFoldDB" id="A0A2P2BMT4"/>
<feature type="domain" description="RNA polymerase sigma factor 54 core-binding" evidence="10">
    <location>
        <begin position="87"/>
        <end position="274"/>
    </location>
</feature>
<dbReference type="PANTHER" id="PTHR32248:SF4">
    <property type="entry name" value="RNA POLYMERASE SIGMA-54 FACTOR"/>
    <property type="match status" value="1"/>
</dbReference>
<keyword evidence="7" id="KW-0238">DNA-binding</keyword>
<dbReference type="EMBL" id="LN650648">
    <property type="protein sequence ID" value="CEI71731.1"/>
    <property type="molecule type" value="Genomic_DNA"/>
</dbReference>
<dbReference type="PROSITE" id="PS00718">
    <property type="entry name" value="SIGMA54_2"/>
    <property type="match status" value="1"/>
</dbReference>
<evidence type="ECO:0000259" key="10">
    <source>
        <dbReference type="Pfam" id="PF04963"/>
    </source>
</evidence>
<keyword evidence="3" id="KW-0808">Transferase</keyword>
<evidence type="ECO:0000313" key="11">
    <source>
        <dbReference type="EMBL" id="CEI71731.1"/>
    </source>
</evidence>
<proteinExistence type="inferred from homology"/>
<dbReference type="GO" id="GO:0003677">
    <property type="term" value="F:DNA binding"/>
    <property type="evidence" value="ECO:0007669"/>
    <property type="project" value="UniProtKB-KW"/>
</dbReference>
<dbReference type="Gene3D" id="1.10.10.60">
    <property type="entry name" value="Homeodomain-like"/>
    <property type="match status" value="1"/>
</dbReference>
<evidence type="ECO:0000259" key="9">
    <source>
        <dbReference type="Pfam" id="PF04552"/>
    </source>
</evidence>
<reference evidence="11 12" key="1">
    <citation type="submission" date="2014-09" db="EMBL/GenBank/DDBJ databases">
        <authorList>
            <person name="Hornung B.V."/>
        </authorList>
    </citation>
    <scope>NUCLEOTIDE SEQUENCE [LARGE SCALE GENOMIC DNA]</scope>
    <source>
        <strain evidence="11 12">FRIFI</strain>
    </source>
</reference>
<evidence type="ECO:0000256" key="7">
    <source>
        <dbReference type="ARBA" id="ARBA00023125"/>
    </source>
</evidence>
<dbReference type="GO" id="GO:0016987">
    <property type="term" value="F:sigma factor activity"/>
    <property type="evidence" value="ECO:0007669"/>
    <property type="project" value="UniProtKB-KW"/>
</dbReference>
<evidence type="ECO:0000256" key="8">
    <source>
        <dbReference type="ARBA" id="ARBA00023163"/>
    </source>
</evidence>
<dbReference type="PROSITE" id="PS00717">
    <property type="entry name" value="SIGMA54_1"/>
    <property type="match status" value="1"/>
</dbReference>
<evidence type="ECO:0000256" key="4">
    <source>
        <dbReference type="ARBA" id="ARBA00022695"/>
    </source>
</evidence>
<evidence type="ECO:0000256" key="6">
    <source>
        <dbReference type="ARBA" id="ARBA00023082"/>
    </source>
</evidence>
<evidence type="ECO:0000256" key="5">
    <source>
        <dbReference type="ARBA" id="ARBA00023015"/>
    </source>
</evidence>
<keyword evidence="12" id="KW-1185">Reference proteome</keyword>
<evidence type="ECO:0000313" key="12">
    <source>
        <dbReference type="Proteomes" id="UP000245695"/>
    </source>
</evidence>
<dbReference type="PIRSF" id="PIRSF000774">
    <property type="entry name" value="RpoN"/>
    <property type="match status" value="1"/>
</dbReference>
<keyword evidence="4" id="KW-0548">Nucleotidyltransferase</keyword>
<dbReference type="GO" id="GO:0000428">
    <property type="term" value="C:DNA-directed RNA polymerase complex"/>
    <property type="evidence" value="ECO:0007669"/>
    <property type="project" value="UniProtKB-KW"/>
</dbReference>
<evidence type="ECO:0000256" key="3">
    <source>
        <dbReference type="ARBA" id="ARBA00022679"/>
    </source>
</evidence>
<comment type="similarity">
    <text evidence="1">Belongs to the sigma-54 factor family.</text>
</comment>
<dbReference type="Gene3D" id="1.10.10.1330">
    <property type="entry name" value="RNA polymerase sigma-54 factor, core-binding domain"/>
    <property type="match status" value="1"/>
</dbReference>
<keyword evidence="8" id="KW-0804">Transcription</keyword>
<dbReference type="PRINTS" id="PR00045">
    <property type="entry name" value="SIGMA54FCT"/>
</dbReference>
<dbReference type="NCBIfam" id="TIGR02395">
    <property type="entry name" value="rpoN_sigma"/>
    <property type="match status" value="1"/>
</dbReference>
<dbReference type="GO" id="GO:0016779">
    <property type="term" value="F:nucleotidyltransferase activity"/>
    <property type="evidence" value="ECO:0007669"/>
    <property type="project" value="UniProtKB-KW"/>
</dbReference>
<organism evidence="11 12">
    <name type="scientific">Romboutsia hominis</name>
    <dbReference type="NCBI Taxonomy" id="1507512"/>
    <lineage>
        <taxon>Bacteria</taxon>
        <taxon>Bacillati</taxon>
        <taxon>Bacillota</taxon>
        <taxon>Clostridia</taxon>
        <taxon>Peptostreptococcales</taxon>
        <taxon>Peptostreptococcaceae</taxon>
        <taxon>Romboutsia</taxon>
    </lineage>
</organism>
<name>A0A2P2BMT4_9FIRM</name>
<dbReference type="PROSITE" id="PS50044">
    <property type="entry name" value="SIGMA54_3"/>
    <property type="match status" value="1"/>
</dbReference>
<gene>
    <name evidence="11" type="ORF">FRIFI_0179</name>
</gene>
<keyword evidence="2" id="KW-0240">DNA-directed RNA polymerase</keyword>
<dbReference type="InterPro" id="IPR007046">
    <property type="entry name" value="RNA_pol_sigma_54_core-bd"/>
</dbReference>
<dbReference type="Pfam" id="PF04963">
    <property type="entry name" value="Sigma54_CBD"/>
    <property type="match status" value="1"/>
</dbReference>
<dbReference type="RefSeq" id="WP_092922553.1">
    <property type="nucleotide sequence ID" value="NZ_FJTZ01000011.1"/>
</dbReference>
<dbReference type="Pfam" id="PF04552">
    <property type="entry name" value="Sigma54_DBD"/>
    <property type="match status" value="1"/>
</dbReference>